<dbReference type="InterPro" id="IPR004839">
    <property type="entry name" value="Aminotransferase_I/II_large"/>
</dbReference>
<protein>
    <submittedName>
        <fullName evidence="7">Aspartate aminotransferase</fullName>
    </submittedName>
</protein>
<dbReference type="InterPro" id="IPR015421">
    <property type="entry name" value="PyrdxlP-dep_Trfase_major"/>
</dbReference>
<dbReference type="GO" id="GO:0008483">
    <property type="term" value="F:transaminase activity"/>
    <property type="evidence" value="ECO:0007669"/>
    <property type="project" value="UniProtKB-KW"/>
</dbReference>
<dbReference type="RefSeq" id="WP_083345686.1">
    <property type="nucleotide sequence ID" value="NZ_LT629690.1"/>
</dbReference>
<dbReference type="SUPFAM" id="SSF53383">
    <property type="entry name" value="PLP-dependent transferases"/>
    <property type="match status" value="1"/>
</dbReference>
<dbReference type="Proteomes" id="UP000182427">
    <property type="component" value="Chromosome I"/>
</dbReference>
<accession>A0A1G7MGZ4</accession>
<evidence type="ECO:0000256" key="5">
    <source>
        <dbReference type="ARBA" id="ARBA00022898"/>
    </source>
</evidence>
<sequence length="403" mass="43236">MSAAAAEVLAGKKTFSDRINRIEVSATMAITAEALRLKQSGIDLADFGAGEPHFQTPEHIKRAAIEAIEKGYTKYTAVAGIPEVRRAVVDRHAEDFGSNYTPEECCFATGGKQALFNAIECLVDHGDEVIVPVPYWVSYKDIIQFAGGTPVFVQANEADNFRVTPAMIEAAITDRTKAIILNSPSNPSGAVMSAGDVEAIIRLAHRKGIYMLLDECYTYLNFIGKPVSGGSFTDCKEHVVVLGTLSKTYAMTGWRAGFALGPKAIVAAIAKLQSQSTSNVSTPVQYASVAALTASQQCVEDMKVDYIKLRDRLLAGFATIPGLTCTVPQGAFYAYPNISAFLGREGAATASQVASRLLNEAHVVCVPGEAFGTEHHLRFSYATSADVIDKGIERMRTFFAGLA</sequence>
<organism evidence="7 8">
    <name type="scientific">Terriglobus roseus</name>
    <dbReference type="NCBI Taxonomy" id="392734"/>
    <lineage>
        <taxon>Bacteria</taxon>
        <taxon>Pseudomonadati</taxon>
        <taxon>Acidobacteriota</taxon>
        <taxon>Terriglobia</taxon>
        <taxon>Terriglobales</taxon>
        <taxon>Acidobacteriaceae</taxon>
        <taxon>Terriglobus</taxon>
    </lineage>
</organism>
<dbReference type="PANTHER" id="PTHR46383">
    <property type="entry name" value="ASPARTATE AMINOTRANSFERASE"/>
    <property type="match status" value="1"/>
</dbReference>
<dbReference type="FunFam" id="3.40.640.10:FF:000033">
    <property type="entry name" value="Aspartate aminotransferase"/>
    <property type="match status" value="1"/>
</dbReference>
<dbReference type="InterPro" id="IPR050596">
    <property type="entry name" value="AspAT/PAT-like"/>
</dbReference>
<evidence type="ECO:0000313" key="8">
    <source>
        <dbReference type="Proteomes" id="UP000182427"/>
    </source>
</evidence>
<dbReference type="AlphaFoldDB" id="A0A1G7MGZ4"/>
<dbReference type="OrthoDB" id="9803354at2"/>
<dbReference type="PANTHER" id="PTHR46383:SF1">
    <property type="entry name" value="ASPARTATE AMINOTRANSFERASE"/>
    <property type="match status" value="1"/>
</dbReference>
<comment type="similarity">
    <text evidence="2">Belongs to the class-I pyridoxal-phosphate-dependent aminotransferase family.</text>
</comment>
<evidence type="ECO:0000256" key="1">
    <source>
        <dbReference type="ARBA" id="ARBA00001933"/>
    </source>
</evidence>
<dbReference type="Gene3D" id="3.40.640.10">
    <property type="entry name" value="Type I PLP-dependent aspartate aminotransferase-like (Major domain)"/>
    <property type="match status" value="1"/>
</dbReference>
<keyword evidence="3 7" id="KW-0032">Aminotransferase</keyword>
<keyword evidence="8" id="KW-1185">Reference proteome</keyword>
<evidence type="ECO:0000256" key="3">
    <source>
        <dbReference type="ARBA" id="ARBA00022576"/>
    </source>
</evidence>
<proteinExistence type="inferred from homology"/>
<dbReference type="InterPro" id="IPR015422">
    <property type="entry name" value="PyrdxlP-dep_Trfase_small"/>
</dbReference>
<feature type="domain" description="Aminotransferase class I/classII large" evidence="6">
    <location>
        <begin position="44"/>
        <end position="394"/>
    </location>
</feature>
<reference evidence="7 8" key="1">
    <citation type="submission" date="2016-10" db="EMBL/GenBank/DDBJ databases">
        <authorList>
            <person name="de Groot N.N."/>
        </authorList>
    </citation>
    <scope>NUCLEOTIDE SEQUENCE [LARGE SCALE GENOMIC DNA]</scope>
    <source>
        <strain evidence="7 8">GAS232</strain>
    </source>
</reference>
<gene>
    <name evidence="7" type="ORF">SAMN05444167_2802</name>
</gene>
<dbReference type="InterPro" id="IPR015424">
    <property type="entry name" value="PyrdxlP-dep_Trfase"/>
</dbReference>
<evidence type="ECO:0000259" key="6">
    <source>
        <dbReference type="Pfam" id="PF00155"/>
    </source>
</evidence>
<keyword evidence="5" id="KW-0663">Pyridoxal phosphate</keyword>
<dbReference type="Gene3D" id="3.90.1150.10">
    <property type="entry name" value="Aspartate Aminotransferase, domain 1"/>
    <property type="match status" value="1"/>
</dbReference>
<keyword evidence="4 7" id="KW-0808">Transferase</keyword>
<dbReference type="Pfam" id="PF00155">
    <property type="entry name" value="Aminotran_1_2"/>
    <property type="match status" value="1"/>
</dbReference>
<evidence type="ECO:0000256" key="2">
    <source>
        <dbReference type="ARBA" id="ARBA00007441"/>
    </source>
</evidence>
<evidence type="ECO:0000256" key="4">
    <source>
        <dbReference type="ARBA" id="ARBA00022679"/>
    </source>
</evidence>
<name>A0A1G7MGZ4_9BACT</name>
<dbReference type="GO" id="GO:0030170">
    <property type="term" value="F:pyridoxal phosphate binding"/>
    <property type="evidence" value="ECO:0007669"/>
    <property type="project" value="InterPro"/>
</dbReference>
<evidence type="ECO:0000313" key="7">
    <source>
        <dbReference type="EMBL" id="SDF60995.1"/>
    </source>
</evidence>
<dbReference type="CDD" id="cd00609">
    <property type="entry name" value="AAT_like"/>
    <property type="match status" value="1"/>
</dbReference>
<dbReference type="GO" id="GO:0006520">
    <property type="term" value="P:amino acid metabolic process"/>
    <property type="evidence" value="ECO:0007669"/>
    <property type="project" value="InterPro"/>
</dbReference>
<dbReference type="EMBL" id="LT629690">
    <property type="protein sequence ID" value="SDF60995.1"/>
    <property type="molecule type" value="Genomic_DNA"/>
</dbReference>
<comment type="cofactor">
    <cofactor evidence="1">
        <name>pyridoxal 5'-phosphate</name>
        <dbReference type="ChEBI" id="CHEBI:597326"/>
    </cofactor>
</comment>